<organism evidence="2 3">
    <name type="scientific">Bombiscardovia nodaiensis</name>
    <dbReference type="NCBI Taxonomy" id="2932181"/>
    <lineage>
        <taxon>Bacteria</taxon>
        <taxon>Bacillati</taxon>
        <taxon>Actinomycetota</taxon>
        <taxon>Actinomycetes</taxon>
        <taxon>Bifidobacteriales</taxon>
        <taxon>Bifidobacteriaceae</taxon>
        <taxon>Bombiscardovia</taxon>
    </lineage>
</organism>
<name>A0ABM8B9D7_9BIFI</name>
<evidence type="ECO:0000313" key="3">
    <source>
        <dbReference type="Proteomes" id="UP001321766"/>
    </source>
</evidence>
<dbReference type="EMBL" id="AP026798">
    <property type="protein sequence ID" value="BDR53509.1"/>
    <property type="molecule type" value="Genomic_DNA"/>
</dbReference>
<proteinExistence type="predicted"/>
<dbReference type="Proteomes" id="UP001321766">
    <property type="component" value="Chromosome"/>
</dbReference>
<accession>A0ABM8B9D7</accession>
<protein>
    <recommendedName>
        <fullName evidence="4">Cell division protein</fullName>
    </recommendedName>
</protein>
<feature type="compositionally biased region" description="Low complexity" evidence="1">
    <location>
        <begin position="149"/>
        <end position="175"/>
    </location>
</feature>
<feature type="region of interest" description="Disordered" evidence="1">
    <location>
        <begin position="1"/>
        <end position="203"/>
    </location>
</feature>
<evidence type="ECO:0000256" key="1">
    <source>
        <dbReference type="SAM" id="MobiDB-lite"/>
    </source>
</evidence>
<evidence type="ECO:0000313" key="2">
    <source>
        <dbReference type="EMBL" id="BDR53509.1"/>
    </source>
</evidence>
<keyword evidence="3" id="KW-1185">Reference proteome</keyword>
<sequence length="378" mass="40004">MAEERDSNRGEGLTGSQAKSGAADQNERFKPPTSATDLPAQAHKPAQEDDNTNSSSITRQKARNSSTDLFASTNTGSRPASSHSAGSQARSFAPTGTQAKAQPPVNSGQMRSASARPTAGQGSSQTPKGQAAEQKTGQTSAQASKSEQAARPAAQAQSATQPAAQPGARPAARPTSARQLPDLPDLREDAGPSSASPASRAEFTTVYDILDKMEAMLDEAKSSMFAPSIAKIDREEFLDALADLKKMLPVQLERASALMRESERRLDGAQTQSKAIISEAQSQAADIVKEAGEQAEFLAGQENVVAIAQRKAQAIIDQAQAQSDKLVQGANEYSAKVMEALSSQLEHYQQDVQAGIEVLHERERQAASKLDQSYAEGN</sequence>
<evidence type="ECO:0008006" key="4">
    <source>
        <dbReference type="Google" id="ProtNLM"/>
    </source>
</evidence>
<feature type="compositionally biased region" description="Polar residues" evidence="1">
    <location>
        <begin position="120"/>
        <end position="147"/>
    </location>
</feature>
<gene>
    <name evidence="2" type="ORF">KIM372_14160</name>
</gene>
<feature type="compositionally biased region" description="Low complexity" evidence="1">
    <location>
        <begin position="191"/>
        <end position="201"/>
    </location>
</feature>
<reference evidence="2 3" key="1">
    <citation type="journal article" date="2023" name="Microbiol. Spectr.">
        <title>Symbiosis of Carpenter Bees with Uncharacterized Lactic Acid Bacteria Showing NAD Auxotrophy.</title>
        <authorList>
            <person name="Kawasaki S."/>
            <person name="Ozawa K."/>
            <person name="Mori T."/>
            <person name="Yamamoto A."/>
            <person name="Ito M."/>
            <person name="Ohkuma M."/>
            <person name="Sakamoto M."/>
            <person name="Matsutani M."/>
        </authorList>
    </citation>
    <scope>NUCLEOTIDE SEQUENCE [LARGE SCALE GENOMIC DNA]</scope>
    <source>
        <strain evidence="2 3">Kim37-2</strain>
    </source>
</reference>
<feature type="compositionally biased region" description="Polar residues" evidence="1">
    <location>
        <begin position="52"/>
        <end position="112"/>
    </location>
</feature>